<evidence type="ECO:0000313" key="2">
    <source>
        <dbReference type="Proteomes" id="UP000242715"/>
    </source>
</evidence>
<accession>A0A2Z6N676</accession>
<dbReference type="EMBL" id="DF973752">
    <property type="protein sequence ID" value="GAU39251.1"/>
    <property type="molecule type" value="Genomic_DNA"/>
</dbReference>
<reference evidence="2" key="1">
    <citation type="journal article" date="2017" name="Front. Plant Sci.">
        <title>Climate Clever Clovers: New Paradigm to Reduce the Environmental Footprint of Ruminants by Breeding Low Methanogenic Forages Utilizing Haplotype Variation.</title>
        <authorList>
            <person name="Kaur P."/>
            <person name="Appels R."/>
            <person name="Bayer P.E."/>
            <person name="Keeble-Gagnere G."/>
            <person name="Wang J."/>
            <person name="Hirakawa H."/>
            <person name="Shirasawa K."/>
            <person name="Vercoe P."/>
            <person name="Stefanova K."/>
            <person name="Durmic Z."/>
            <person name="Nichols P."/>
            <person name="Revell C."/>
            <person name="Isobe S.N."/>
            <person name="Edwards D."/>
            <person name="Erskine W."/>
        </authorList>
    </citation>
    <scope>NUCLEOTIDE SEQUENCE [LARGE SCALE GENOMIC DNA]</scope>
    <source>
        <strain evidence="2">cv. Daliak</strain>
    </source>
</reference>
<name>A0A2Z6N676_TRISU</name>
<dbReference type="AlphaFoldDB" id="A0A2Z6N676"/>
<evidence type="ECO:0000313" key="1">
    <source>
        <dbReference type="EMBL" id="GAU39251.1"/>
    </source>
</evidence>
<protein>
    <submittedName>
        <fullName evidence="1">Uncharacterized protein</fullName>
    </submittedName>
</protein>
<dbReference type="Proteomes" id="UP000242715">
    <property type="component" value="Unassembled WGS sequence"/>
</dbReference>
<gene>
    <name evidence="1" type="ORF">TSUD_396980</name>
</gene>
<keyword evidence="2" id="KW-1185">Reference proteome</keyword>
<proteinExistence type="predicted"/>
<organism evidence="1 2">
    <name type="scientific">Trifolium subterraneum</name>
    <name type="common">Subterranean clover</name>
    <dbReference type="NCBI Taxonomy" id="3900"/>
    <lineage>
        <taxon>Eukaryota</taxon>
        <taxon>Viridiplantae</taxon>
        <taxon>Streptophyta</taxon>
        <taxon>Embryophyta</taxon>
        <taxon>Tracheophyta</taxon>
        <taxon>Spermatophyta</taxon>
        <taxon>Magnoliopsida</taxon>
        <taxon>eudicotyledons</taxon>
        <taxon>Gunneridae</taxon>
        <taxon>Pentapetalae</taxon>
        <taxon>rosids</taxon>
        <taxon>fabids</taxon>
        <taxon>Fabales</taxon>
        <taxon>Fabaceae</taxon>
        <taxon>Papilionoideae</taxon>
        <taxon>50 kb inversion clade</taxon>
        <taxon>NPAAA clade</taxon>
        <taxon>Hologalegina</taxon>
        <taxon>IRL clade</taxon>
        <taxon>Trifolieae</taxon>
        <taxon>Trifolium</taxon>
    </lineage>
</organism>
<sequence length="102" mass="11880">MLRDCLPTRSKLITKKVRQGMWCRTMWSLWKSRNLKLWDEVVTTIYQRAATFLNQWQWAHLNDAQGKGQTARPTHVKWEKPPLGKVKCNADAPFGDNKVGIV</sequence>